<gene>
    <name evidence="1" type="ORF">EVAR_94458_1</name>
</gene>
<organism evidence="1 2">
    <name type="scientific">Eumeta variegata</name>
    <name type="common">Bagworm moth</name>
    <name type="synonym">Eumeta japonica</name>
    <dbReference type="NCBI Taxonomy" id="151549"/>
    <lineage>
        <taxon>Eukaryota</taxon>
        <taxon>Metazoa</taxon>
        <taxon>Ecdysozoa</taxon>
        <taxon>Arthropoda</taxon>
        <taxon>Hexapoda</taxon>
        <taxon>Insecta</taxon>
        <taxon>Pterygota</taxon>
        <taxon>Neoptera</taxon>
        <taxon>Endopterygota</taxon>
        <taxon>Lepidoptera</taxon>
        <taxon>Glossata</taxon>
        <taxon>Ditrysia</taxon>
        <taxon>Tineoidea</taxon>
        <taxon>Psychidae</taxon>
        <taxon>Oiketicinae</taxon>
        <taxon>Eumeta</taxon>
    </lineage>
</organism>
<sequence length="143" mass="15724">MPLNPAALVAEAARAARSSTTAFIWMLEKFQHFMTTAIYKTICGGNTYPYRSVWVRVKIFSFASFLKKSVLPRNSIIDVCSGKNINTVVTANDASNERKTARYISGVHAHDSTSRLRMIPSASVFLAGPGSFYEARIAAKGTR</sequence>
<dbReference type="Proteomes" id="UP000299102">
    <property type="component" value="Unassembled WGS sequence"/>
</dbReference>
<protein>
    <submittedName>
        <fullName evidence="1">Uncharacterized protein</fullName>
    </submittedName>
</protein>
<dbReference type="AlphaFoldDB" id="A0A4C1ZRP0"/>
<comment type="caution">
    <text evidence="1">The sequence shown here is derived from an EMBL/GenBank/DDBJ whole genome shotgun (WGS) entry which is preliminary data.</text>
</comment>
<proteinExistence type="predicted"/>
<evidence type="ECO:0000313" key="1">
    <source>
        <dbReference type="EMBL" id="GBP89639.1"/>
    </source>
</evidence>
<evidence type="ECO:0000313" key="2">
    <source>
        <dbReference type="Proteomes" id="UP000299102"/>
    </source>
</evidence>
<dbReference type="EMBL" id="BGZK01002015">
    <property type="protein sequence ID" value="GBP89639.1"/>
    <property type="molecule type" value="Genomic_DNA"/>
</dbReference>
<reference evidence="1 2" key="1">
    <citation type="journal article" date="2019" name="Commun. Biol.">
        <title>The bagworm genome reveals a unique fibroin gene that provides high tensile strength.</title>
        <authorList>
            <person name="Kono N."/>
            <person name="Nakamura H."/>
            <person name="Ohtoshi R."/>
            <person name="Tomita M."/>
            <person name="Numata K."/>
            <person name="Arakawa K."/>
        </authorList>
    </citation>
    <scope>NUCLEOTIDE SEQUENCE [LARGE SCALE GENOMIC DNA]</scope>
</reference>
<accession>A0A4C1ZRP0</accession>
<keyword evidence="2" id="KW-1185">Reference proteome</keyword>
<name>A0A4C1ZRP0_EUMVA</name>